<gene>
    <name evidence="2" type="ORF">M413DRAFT_78192</name>
</gene>
<dbReference type="STRING" id="686832.A0A0C3BYA8"/>
<evidence type="ECO:0000256" key="1">
    <source>
        <dbReference type="SAM" id="Coils"/>
    </source>
</evidence>
<reference evidence="2 3" key="1">
    <citation type="submission" date="2014-04" db="EMBL/GenBank/DDBJ databases">
        <authorList>
            <consortium name="DOE Joint Genome Institute"/>
            <person name="Kuo A."/>
            <person name="Gay G."/>
            <person name="Dore J."/>
            <person name="Kohler A."/>
            <person name="Nagy L.G."/>
            <person name="Floudas D."/>
            <person name="Copeland A."/>
            <person name="Barry K.W."/>
            <person name="Cichocki N."/>
            <person name="Veneault-Fourrey C."/>
            <person name="LaButti K."/>
            <person name="Lindquist E.A."/>
            <person name="Lipzen A."/>
            <person name="Lundell T."/>
            <person name="Morin E."/>
            <person name="Murat C."/>
            <person name="Sun H."/>
            <person name="Tunlid A."/>
            <person name="Henrissat B."/>
            <person name="Grigoriev I.V."/>
            <person name="Hibbett D.S."/>
            <person name="Martin F."/>
            <person name="Nordberg H.P."/>
            <person name="Cantor M.N."/>
            <person name="Hua S.X."/>
        </authorList>
    </citation>
    <scope>NUCLEOTIDE SEQUENCE [LARGE SCALE GENOMIC DNA]</scope>
    <source>
        <strain evidence="3">h7</strain>
    </source>
</reference>
<proteinExistence type="predicted"/>
<dbReference type="Proteomes" id="UP000053424">
    <property type="component" value="Unassembled WGS sequence"/>
</dbReference>
<feature type="coiled-coil region" evidence="1">
    <location>
        <begin position="87"/>
        <end position="128"/>
    </location>
</feature>
<evidence type="ECO:0000313" key="3">
    <source>
        <dbReference type="Proteomes" id="UP000053424"/>
    </source>
</evidence>
<sequence length="209" mass="24266">VRGREEAGKVRERDLERKVMQLEEDLKMAHVVMGEYADLVRDMEAKSFQSGHDAPQTLAATLTESELSRERSLLQFQADTEKLHLQLEDVTAKLEKTTAQLTAANSTNEIICAELARTRTELEKLQLEDGTAAKMVSRYMYVSKFIFSLPLMNSLLGTFPKRRRTISVQRYPPLKPVTKAHYLRFHRRILHFQRNFDRPRFKTSVFEAH</sequence>
<accession>A0A0C3BYA8</accession>
<dbReference type="AlphaFoldDB" id="A0A0C3BYA8"/>
<dbReference type="OrthoDB" id="2592022at2759"/>
<reference evidence="3" key="2">
    <citation type="submission" date="2015-01" db="EMBL/GenBank/DDBJ databases">
        <title>Evolutionary Origins and Diversification of the Mycorrhizal Mutualists.</title>
        <authorList>
            <consortium name="DOE Joint Genome Institute"/>
            <consortium name="Mycorrhizal Genomics Consortium"/>
            <person name="Kohler A."/>
            <person name="Kuo A."/>
            <person name="Nagy L.G."/>
            <person name="Floudas D."/>
            <person name="Copeland A."/>
            <person name="Barry K.W."/>
            <person name="Cichocki N."/>
            <person name="Veneault-Fourrey C."/>
            <person name="LaButti K."/>
            <person name="Lindquist E.A."/>
            <person name="Lipzen A."/>
            <person name="Lundell T."/>
            <person name="Morin E."/>
            <person name="Murat C."/>
            <person name="Riley R."/>
            <person name="Ohm R."/>
            <person name="Sun H."/>
            <person name="Tunlid A."/>
            <person name="Henrissat B."/>
            <person name="Grigoriev I.V."/>
            <person name="Hibbett D.S."/>
            <person name="Martin F."/>
        </authorList>
    </citation>
    <scope>NUCLEOTIDE SEQUENCE [LARGE SCALE GENOMIC DNA]</scope>
    <source>
        <strain evidence="3">h7</strain>
    </source>
</reference>
<feature type="non-terminal residue" evidence="2">
    <location>
        <position position="1"/>
    </location>
</feature>
<organism evidence="2 3">
    <name type="scientific">Hebeloma cylindrosporum</name>
    <dbReference type="NCBI Taxonomy" id="76867"/>
    <lineage>
        <taxon>Eukaryota</taxon>
        <taxon>Fungi</taxon>
        <taxon>Dikarya</taxon>
        <taxon>Basidiomycota</taxon>
        <taxon>Agaricomycotina</taxon>
        <taxon>Agaricomycetes</taxon>
        <taxon>Agaricomycetidae</taxon>
        <taxon>Agaricales</taxon>
        <taxon>Agaricineae</taxon>
        <taxon>Hymenogastraceae</taxon>
        <taxon>Hebeloma</taxon>
    </lineage>
</organism>
<dbReference type="HOGENOM" id="CLU_1318150_0_0_1"/>
<keyword evidence="3" id="KW-1185">Reference proteome</keyword>
<dbReference type="EMBL" id="KN831805">
    <property type="protein sequence ID" value="KIM36431.1"/>
    <property type="molecule type" value="Genomic_DNA"/>
</dbReference>
<name>A0A0C3BYA8_HEBCY</name>
<protein>
    <submittedName>
        <fullName evidence="2">Uncharacterized protein</fullName>
    </submittedName>
</protein>
<keyword evidence="1" id="KW-0175">Coiled coil</keyword>
<evidence type="ECO:0000313" key="2">
    <source>
        <dbReference type="EMBL" id="KIM36431.1"/>
    </source>
</evidence>